<dbReference type="AlphaFoldDB" id="A0A8H6GCU3"/>
<organism evidence="1 2">
    <name type="scientific">Fusarium oxysporum f. sp. conglutinans</name>
    <dbReference type="NCBI Taxonomy" id="100902"/>
    <lineage>
        <taxon>Eukaryota</taxon>
        <taxon>Fungi</taxon>
        <taxon>Dikarya</taxon>
        <taxon>Ascomycota</taxon>
        <taxon>Pezizomycotina</taxon>
        <taxon>Sordariomycetes</taxon>
        <taxon>Hypocreomycetidae</taxon>
        <taxon>Hypocreales</taxon>
        <taxon>Nectriaceae</taxon>
        <taxon>Fusarium</taxon>
        <taxon>Fusarium oxysporum species complex</taxon>
    </lineage>
</organism>
<proteinExistence type="predicted"/>
<comment type="caution">
    <text evidence="1">The sequence shown here is derived from an EMBL/GenBank/DDBJ whole genome shotgun (WGS) entry which is preliminary data.</text>
</comment>
<accession>A0A8H6GCU3</accession>
<sequence>MSLRVAPTGNSSSSASRLCSWCEKFVGREPSDDVGLTAQSPKAIERAAKHGCYICGWLALTFNAEALQKLYLNVPSSKTRALLSISLTKIDKSFDTGIGPPSVILNVIHDTGYAGASHPYDPPNSLQLESASFRNLATTWMEACHSEANEHKDAHPMSSYERWWNMVRQYANTNLSHEGDRVIAFSGVAQAFRISHNISGQYLAGIWSCNLPKGLLWCREPNDAAGLRSKSYKAPSWSWMSIDGDYILHEGFQYATKSCCSIEQIYVHLIDETHDTGLLNGGALRIHGHLIGPIPVGSTIDTLDEDILRCHVRTEEEADDGVCMVNEDEEGPDGVPFISYLDGLDPELGRVGLMSGAFRQTIAFSDAEGSIFCLPIVYRYEDTEEPYESELSGLILYNPPHQRGIYHRIGYYEMECKAIPDFNAMLREQHPPQSILLL</sequence>
<dbReference type="PANTHER" id="PTHR33112">
    <property type="entry name" value="DOMAIN PROTEIN, PUTATIVE-RELATED"/>
    <property type="match status" value="1"/>
</dbReference>
<protein>
    <recommendedName>
        <fullName evidence="3">Heterokaryon incompatibility domain-containing protein</fullName>
    </recommendedName>
</protein>
<dbReference type="PANTHER" id="PTHR33112:SF10">
    <property type="entry name" value="TOL"/>
    <property type="match status" value="1"/>
</dbReference>
<name>A0A8H6GCU3_FUSOX</name>
<gene>
    <name evidence="1" type="ORF">HZS61_004585</name>
</gene>
<evidence type="ECO:0008006" key="3">
    <source>
        <dbReference type="Google" id="ProtNLM"/>
    </source>
</evidence>
<reference evidence="1" key="1">
    <citation type="journal article" date="2020" name="bioRxiv">
        <title>A chromosome-scale genome assembly for the Fusarium oxysporum strain Fo5176 to establish a model Arabidopsis-fungal pathosystem.</title>
        <authorList>
            <person name="Fokkens L."/>
            <person name="Guo L."/>
            <person name="Dora S."/>
            <person name="Wang B."/>
            <person name="Ye K."/>
            <person name="Sanchez-Rodriguez C."/>
            <person name="Croll D."/>
        </authorList>
    </citation>
    <scope>NUCLEOTIDE SEQUENCE [LARGE SCALE GENOMIC DNA]</scope>
    <source>
        <strain evidence="1">Fo5176</strain>
    </source>
</reference>
<dbReference type="EMBL" id="JACDXP010000013">
    <property type="protein sequence ID" value="KAF6515844.1"/>
    <property type="molecule type" value="Genomic_DNA"/>
</dbReference>
<dbReference type="Proteomes" id="UP000593570">
    <property type="component" value="Unassembled WGS sequence"/>
</dbReference>
<evidence type="ECO:0000313" key="2">
    <source>
        <dbReference type="Proteomes" id="UP000593570"/>
    </source>
</evidence>
<evidence type="ECO:0000313" key="1">
    <source>
        <dbReference type="EMBL" id="KAF6515844.1"/>
    </source>
</evidence>